<feature type="compositionally biased region" description="Basic and acidic residues" evidence="1">
    <location>
        <begin position="10"/>
        <end position="21"/>
    </location>
</feature>
<proteinExistence type="predicted"/>
<feature type="compositionally biased region" description="Acidic residues" evidence="1">
    <location>
        <begin position="89"/>
        <end position="100"/>
    </location>
</feature>
<evidence type="ECO:0000313" key="3">
    <source>
        <dbReference type="Proteomes" id="UP001515480"/>
    </source>
</evidence>
<feature type="region of interest" description="Disordered" evidence="1">
    <location>
        <begin position="1"/>
        <end position="111"/>
    </location>
</feature>
<evidence type="ECO:0000256" key="1">
    <source>
        <dbReference type="SAM" id="MobiDB-lite"/>
    </source>
</evidence>
<evidence type="ECO:0000313" key="2">
    <source>
        <dbReference type="EMBL" id="KAL1500638.1"/>
    </source>
</evidence>
<comment type="caution">
    <text evidence="2">The sequence shown here is derived from an EMBL/GenBank/DDBJ whole genome shotgun (WGS) entry which is preliminary data.</text>
</comment>
<dbReference type="EMBL" id="JBGBPQ010000023">
    <property type="protein sequence ID" value="KAL1500638.1"/>
    <property type="molecule type" value="Genomic_DNA"/>
</dbReference>
<accession>A0AB34INT2</accession>
<feature type="compositionally biased region" description="Basic and acidic residues" evidence="1">
    <location>
        <begin position="28"/>
        <end position="43"/>
    </location>
</feature>
<feature type="compositionally biased region" description="Acidic residues" evidence="1">
    <location>
        <begin position="71"/>
        <end position="81"/>
    </location>
</feature>
<organism evidence="2 3">
    <name type="scientific">Prymnesium parvum</name>
    <name type="common">Toxic golden alga</name>
    <dbReference type="NCBI Taxonomy" id="97485"/>
    <lineage>
        <taxon>Eukaryota</taxon>
        <taxon>Haptista</taxon>
        <taxon>Haptophyta</taxon>
        <taxon>Prymnesiophyceae</taxon>
        <taxon>Prymnesiales</taxon>
        <taxon>Prymnesiaceae</taxon>
        <taxon>Prymnesium</taxon>
    </lineage>
</organism>
<dbReference type="Proteomes" id="UP001515480">
    <property type="component" value="Unassembled WGS sequence"/>
</dbReference>
<reference evidence="2 3" key="1">
    <citation type="journal article" date="2024" name="Science">
        <title>Giant polyketide synthase enzymes in the biosynthesis of giant marine polyether toxins.</title>
        <authorList>
            <person name="Fallon T.R."/>
            <person name="Shende V.V."/>
            <person name="Wierzbicki I.H."/>
            <person name="Pendleton A.L."/>
            <person name="Watervoot N.F."/>
            <person name="Auber R.P."/>
            <person name="Gonzalez D.J."/>
            <person name="Wisecaver J.H."/>
            <person name="Moore B.S."/>
        </authorList>
    </citation>
    <scope>NUCLEOTIDE SEQUENCE [LARGE SCALE GENOMIC DNA]</scope>
    <source>
        <strain evidence="2 3">12B1</strain>
    </source>
</reference>
<protein>
    <submittedName>
        <fullName evidence="2">Uncharacterized protein</fullName>
    </submittedName>
</protein>
<feature type="compositionally biased region" description="Low complexity" evidence="1">
    <location>
        <begin position="44"/>
        <end position="55"/>
    </location>
</feature>
<dbReference type="AlphaFoldDB" id="A0AB34INT2"/>
<gene>
    <name evidence="2" type="ORF">AB1Y20_013287</name>
</gene>
<keyword evidence="3" id="KW-1185">Reference proteome</keyword>
<name>A0AB34INT2_PRYPA</name>
<sequence length="216" mass="23580">MFSARKRCGKKELPQWKRDLEGASDEEPPPKRTADPVEPRSADADAPAAGSSSAPHVEPAPPTDELAAAANDDDDDDDDNFDPNNYELGGDDEPEDEEGEPPWAQRSSGAAGVLPAQIAEYSGGPKKGARYLDVDGRDTICFHRRGASNETCQSLVGSLPGYRATRFVKEMVFVLFSDHSYAVLAMESLNKESLLDEHGKASQIRSEWAKRSLRPY</sequence>